<dbReference type="InterPro" id="IPR001917">
    <property type="entry name" value="Aminotrans_II_pyridoxalP_BS"/>
</dbReference>
<evidence type="ECO:0000256" key="4">
    <source>
        <dbReference type="ARBA" id="ARBA00022576"/>
    </source>
</evidence>
<dbReference type="PANTHER" id="PTHR43643">
    <property type="entry name" value="HISTIDINOL-PHOSPHATE AMINOTRANSFERASE 2"/>
    <property type="match status" value="1"/>
</dbReference>
<dbReference type="PROSITE" id="PS00599">
    <property type="entry name" value="AA_TRANSFER_CLASS_2"/>
    <property type="match status" value="1"/>
</dbReference>
<evidence type="ECO:0000313" key="11">
    <source>
        <dbReference type="EMBL" id="ARD98926.1"/>
    </source>
</evidence>
<evidence type="ECO:0000256" key="9">
    <source>
        <dbReference type="HAMAP-Rule" id="MF_01023"/>
    </source>
</evidence>
<keyword evidence="5 9" id="KW-0808">Transferase</keyword>
<comment type="subunit">
    <text evidence="3 9">Homodimer.</text>
</comment>
<comment type="cofactor">
    <cofactor evidence="1 9">
        <name>pyridoxal 5'-phosphate</name>
        <dbReference type="ChEBI" id="CHEBI:597326"/>
    </cofactor>
</comment>
<dbReference type="InterPro" id="IPR050106">
    <property type="entry name" value="HistidinolP_aminotransfase"/>
</dbReference>
<dbReference type="HAMAP" id="MF_01023">
    <property type="entry name" value="HisC_aminotrans_2"/>
    <property type="match status" value="1"/>
</dbReference>
<sequence length="360" mass="41441">MSWQNNLRSVSPYIAGEQPELTDMIKLNTNENPYPPTSVAQLFNERYKTKNLRLYPSTDAKSLRKKLADYHHLEVEQVFIGNGSDEVLSLSFLTFFNSQSPLLMPDITYSFYPIYCELYRIPFQKVPVDDDFKVSIKDYCIENGGIVIANPNAPTALALNLKDIEEILKKNQKSIVLIDEAYIDFGGETCLPLLKKYDNLVVVQTFSKSRSLAGIRLGVAYGSAEAISHLYDVKNSFNSYPIDSLAQIIGEASLMDEHYFQKNIQKIIKTREVFKDNLVNLGFEVTDSKANFVFVHHPKVKAEELFKALYEAKIIVRHWNQPRIDDWLRITIGTNKEMNKVIEFLKGYLKKNEEIDEWKK</sequence>
<name>A0A0V8CKV1_LACLL</name>
<comment type="similarity">
    <text evidence="9">Belongs to the class-II pyridoxal-phosphate-dependent aminotransferase family. Histidinol-phosphate aminotransferase subfamily.</text>
</comment>
<dbReference type="Proteomes" id="UP000245919">
    <property type="component" value="Chromosome"/>
</dbReference>
<dbReference type="EMBL" id="CP028160">
    <property type="protein sequence ID" value="AWN65735.1"/>
    <property type="molecule type" value="Genomic_DNA"/>
</dbReference>
<evidence type="ECO:0000256" key="7">
    <source>
        <dbReference type="ARBA" id="ARBA00023102"/>
    </source>
</evidence>
<reference evidence="11 13" key="1">
    <citation type="journal article" date="2017" name="BMC Genomics">
        <title>Comparative and functional genomics of the Lactococcus lactis taxon; insights into evolution and niche adaptation.</title>
        <authorList>
            <person name="Kelleher P."/>
            <person name="Bottacini F."/>
            <person name="Mahony J."/>
            <person name="Kilcawley K.N."/>
            <person name="van Sinderen D."/>
        </authorList>
    </citation>
    <scope>NUCLEOTIDE SEQUENCE [LARGE SCALE GENOMIC DNA]</scope>
    <source>
        <strain evidence="11 13">275</strain>
    </source>
</reference>
<accession>A0A0V8CKV1</accession>
<proteinExistence type="inferred from homology"/>
<comment type="catalytic activity">
    <reaction evidence="8 9">
        <text>L-histidinol phosphate + 2-oxoglutarate = 3-(imidazol-4-yl)-2-oxopropyl phosphate + L-glutamate</text>
        <dbReference type="Rhea" id="RHEA:23744"/>
        <dbReference type="ChEBI" id="CHEBI:16810"/>
        <dbReference type="ChEBI" id="CHEBI:29985"/>
        <dbReference type="ChEBI" id="CHEBI:57766"/>
        <dbReference type="ChEBI" id="CHEBI:57980"/>
        <dbReference type="EC" id="2.6.1.9"/>
    </reaction>
</comment>
<dbReference type="InterPro" id="IPR004839">
    <property type="entry name" value="Aminotransferase_I/II_large"/>
</dbReference>
<dbReference type="GeneID" id="89633318"/>
<evidence type="ECO:0000256" key="5">
    <source>
        <dbReference type="ARBA" id="ARBA00022679"/>
    </source>
</evidence>
<dbReference type="InterPro" id="IPR015424">
    <property type="entry name" value="PyrdxlP-dep_Trfase"/>
</dbReference>
<dbReference type="SUPFAM" id="SSF53383">
    <property type="entry name" value="PLP-dependent transferases"/>
    <property type="match status" value="1"/>
</dbReference>
<organism evidence="12 14">
    <name type="scientific">Lactococcus lactis subsp. lactis</name>
    <name type="common">Streptococcus lactis</name>
    <dbReference type="NCBI Taxonomy" id="1360"/>
    <lineage>
        <taxon>Bacteria</taxon>
        <taxon>Bacillati</taxon>
        <taxon>Bacillota</taxon>
        <taxon>Bacilli</taxon>
        <taxon>Lactobacillales</taxon>
        <taxon>Streptococcaceae</taxon>
        <taxon>Lactococcus</taxon>
    </lineage>
</organism>
<evidence type="ECO:0000259" key="10">
    <source>
        <dbReference type="Pfam" id="PF00155"/>
    </source>
</evidence>
<keyword evidence="6 9" id="KW-0663">Pyridoxal phosphate</keyword>
<reference evidence="12 14" key="2">
    <citation type="submission" date="2018-03" db="EMBL/GenBank/DDBJ databases">
        <title>Genome sequence of Lactococcus lactis strain 14B4 from almond drupe.</title>
        <authorList>
            <person name="Tran T.D."/>
            <person name="McGarvey J.A."/>
            <person name="Huynh S."/>
            <person name="Parker C.T."/>
        </authorList>
    </citation>
    <scope>NUCLEOTIDE SEQUENCE [LARGE SCALE GENOMIC DNA]</scope>
    <source>
        <strain evidence="12 14">14B4</strain>
    </source>
</reference>
<evidence type="ECO:0000256" key="1">
    <source>
        <dbReference type="ARBA" id="ARBA00001933"/>
    </source>
</evidence>
<keyword evidence="9" id="KW-0028">Amino-acid biosynthesis</keyword>
<dbReference type="EC" id="2.6.1.9" evidence="9"/>
<dbReference type="AlphaFoldDB" id="A0A0V8CKV1"/>
<dbReference type="Proteomes" id="UP000192085">
    <property type="component" value="Chromosome"/>
</dbReference>
<evidence type="ECO:0000256" key="3">
    <source>
        <dbReference type="ARBA" id="ARBA00011738"/>
    </source>
</evidence>
<dbReference type="EMBL" id="CP015897">
    <property type="protein sequence ID" value="ARD98926.1"/>
    <property type="molecule type" value="Genomic_DNA"/>
</dbReference>
<dbReference type="InterPro" id="IPR005861">
    <property type="entry name" value="HisP_aminotrans"/>
</dbReference>
<dbReference type="Gene3D" id="3.40.640.10">
    <property type="entry name" value="Type I PLP-dependent aspartate aminotransferase-like (Major domain)"/>
    <property type="match status" value="1"/>
</dbReference>
<dbReference type="NCBIfam" id="TIGR01141">
    <property type="entry name" value="hisC"/>
    <property type="match status" value="1"/>
</dbReference>
<dbReference type="PANTHER" id="PTHR43643:SF3">
    <property type="entry name" value="HISTIDINOL-PHOSPHATE AMINOTRANSFERASE"/>
    <property type="match status" value="1"/>
</dbReference>
<protein>
    <recommendedName>
        <fullName evidence="9">Histidinol-phosphate aminotransferase</fullName>
        <ecNumber evidence="9">2.6.1.9</ecNumber>
    </recommendedName>
    <alternativeName>
        <fullName evidence="9">Imidazole acetol-phosphate transaminase</fullName>
    </alternativeName>
</protein>
<dbReference type="InterPro" id="IPR015421">
    <property type="entry name" value="PyrdxlP-dep_Trfase_major"/>
</dbReference>
<gene>
    <name evidence="9" type="primary">hisC</name>
    <name evidence="12" type="ORF">LL14B4_05905</name>
    <name evidence="11" type="ORF">LL275_1296</name>
</gene>
<dbReference type="Gene3D" id="3.90.1150.10">
    <property type="entry name" value="Aspartate Aminotransferase, domain 1"/>
    <property type="match status" value="1"/>
</dbReference>
<dbReference type="RefSeq" id="WP_003131105.1">
    <property type="nucleotide sequence ID" value="NZ_CAKMCT010000004.1"/>
</dbReference>
<evidence type="ECO:0000256" key="6">
    <source>
        <dbReference type="ARBA" id="ARBA00022898"/>
    </source>
</evidence>
<dbReference type="Pfam" id="PF00155">
    <property type="entry name" value="Aminotran_1_2"/>
    <property type="match status" value="1"/>
</dbReference>
<feature type="modified residue" description="N6-(pyridoxal phosphate)lysine" evidence="9">
    <location>
        <position position="208"/>
    </location>
</feature>
<dbReference type="GO" id="GO:0004400">
    <property type="term" value="F:histidinol-phosphate transaminase activity"/>
    <property type="evidence" value="ECO:0007669"/>
    <property type="project" value="UniProtKB-UniRule"/>
</dbReference>
<evidence type="ECO:0000256" key="8">
    <source>
        <dbReference type="ARBA" id="ARBA00047481"/>
    </source>
</evidence>
<dbReference type="UniPathway" id="UPA00031">
    <property type="reaction ID" value="UER00012"/>
</dbReference>
<dbReference type="GO" id="GO:0030170">
    <property type="term" value="F:pyridoxal phosphate binding"/>
    <property type="evidence" value="ECO:0007669"/>
    <property type="project" value="InterPro"/>
</dbReference>
<feature type="domain" description="Aminotransferase class I/classII large" evidence="10">
    <location>
        <begin position="22"/>
        <end position="344"/>
    </location>
</feature>
<evidence type="ECO:0000256" key="2">
    <source>
        <dbReference type="ARBA" id="ARBA00005011"/>
    </source>
</evidence>
<comment type="pathway">
    <text evidence="2 9">Amino-acid biosynthesis; L-histidine biosynthesis; L-histidine from 5-phospho-alpha-D-ribose 1-diphosphate: step 7/9.</text>
</comment>
<dbReference type="InterPro" id="IPR015422">
    <property type="entry name" value="PyrdxlP-dep_Trfase_small"/>
</dbReference>
<keyword evidence="4 9" id="KW-0032">Aminotransferase</keyword>
<dbReference type="CDD" id="cd00609">
    <property type="entry name" value="AAT_like"/>
    <property type="match status" value="1"/>
</dbReference>
<evidence type="ECO:0000313" key="14">
    <source>
        <dbReference type="Proteomes" id="UP000245919"/>
    </source>
</evidence>
<evidence type="ECO:0000313" key="13">
    <source>
        <dbReference type="Proteomes" id="UP000192085"/>
    </source>
</evidence>
<keyword evidence="7 9" id="KW-0368">Histidine biosynthesis</keyword>
<evidence type="ECO:0000313" key="12">
    <source>
        <dbReference type="EMBL" id="AWN65735.1"/>
    </source>
</evidence>
<dbReference type="GO" id="GO:0000105">
    <property type="term" value="P:L-histidine biosynthetic process"/>
    <property type="evidence" value="ECO:0007669"/>
    <property type="project" value="UniProtKB-UniRule"/>
</dbReference>